<keyword evidence="4 5" id="KW-0472">Membrane</keyword>
<accession>A0A9K3GN99</accession>
<sequence length="187" mass="20307">MRYTHSRSREFCESIAFYKGEAEARQFADAALEPLIERQIALARKAAVASWFNHVCLELSGTVLPIVIVHWLFPSIDSSEFSLLSQELNGMMYTLTVLLQIAPQVAAFFGTLNRVTQLDAQLDAMPPLGKSCIDCTQRVAVQELDVVSPGEETLVRDLSFAVGANEGGVVVTGPSGCGKSSTLRVIS</sequence>
<evidence type="ECO:0000256" key="5">
    <source>
        <dbReference type="SAM" id="Phobius"/>
    </source>
</evidence>
<organism evidence="7 8">
    <name type="scientific">Kipferlia bialata</name>
    <dbReference type="NCBI Taxonomy" id="797122"/>
    <lineage>
        <taxon>Eukaryota</taxon>
        <taxon>Metamonada</taxon>
        <taxon>Carpediemonas-like organisms</taxon>
        <taxon>Kipferlia</taxon>
    </lineage>
</organism>
<dbReference type="PANTHER" id="PTHR11384">
    <property type="entry name" value="ATP-BINDING CASSETTE, SUB-FAMILY D MEMBER"/>
    <property type="match status" value="1"/>
</dbReference>
<dbReference type="InterPro" id="IPR027417">
    <property type="entry name" value="P-loop_NTPase"/>
</dbReference>
<name>A0A9K3GN99_9EUKA</name>
<evidence type="ECO:0000256" key="4">
    <source>
        <dbReference type="ARBA" id="ARBA00023136"/>
    </source>
</evidence>
<feature type="transmembrane region" description="Helical" evidence="5">
    <location>
        <begin position="51"/>
        <end position="73"/>
    </location>
</feature>
<dbReference type="InterPro" id="IPR050835">
    <property type="entry name" value="ABC_transporter_sub-D"/>
</dbReference>
<comment type="caution">
    <text evidence="7">The sequence shown here is derived from an EMBL/GenBank/DDBJ whole genome shotgun (WGS) entry which is preliminary data.</text>
</comment>
<dbReference type="AlphaFoldDB" id="A0A9K3GN99"/>
<dbReference type="SUPFAM" id="SSF52540">
    <property type="entry name" value="P-loop containing nucleoside triphosphate hydrolases"/>
    <property type="match status" value="1"/>
</dbReference>
<dbReference type="Gene3D" id="3.40.50.300">
    <property type="entry name" value="P-loop containing nucleotide triphosphate hydrolases"/>
    <property type="match status" value="1"/>
</dbReference>
<dbReference type="InterPro" id="IPR011527">
    <property type="entry name" value="ABC1_TM_dom"/>
</dbReference>
<evidence type="ECO:0000256" key="3">
    <source>
        <dbReference type="ARBA" id="ARBA00022989"/>
    </source>
</evidence>
<dbReference type="OrthoDB" id="422637at2759"/>
<keyword evidence="8" id="KW-1185">Reference proteome</keyword>
<evidence type="ECO:0000259" key="6">
    <source>
        <dbReference type="Pfam" id="PF06472"/>
    </source>
</evidence>
<gene>
    <name evidence="7" type="ORF">KIPB_011610</name>
</gene>
<feature type="domain" description="ABC transmembrane type-1" evidence="6">
    <location>
        <begin position="2"/>
        <end position="70"/>
    </location>
</feature>
<dbReference type="Pfam" id="PF06472">
    <property type="entry name" value="ABC_membrane_2"/>
    <property type="match status" value="1"/>
</dbReference>
<dbReference type="GO" id="GO:0016020">
    <property type="term" value="C:membrane"/>
    <property type="evidence" value="ECO:0007669"/>
    <property type="project" value="InterPro"/>
</dbReference>
<dbReference type="Proteomes" id="UP000265618">
    <property type="component" value="Unassembled WGS sequence"/>
</dbReference>
<keyword evidence="1" id="KW-0813">Transport</keyword>
<evidence type="ECO:0000256" key="1">
    <source>
        <dbReference type="ARBA" id="ARBA00022448"/>
    </source>
</evidence>
<protein>
    <recommendedName>
        <fullName evidence="6">ABC transmembrane type-1 domain-containing protein</fullName>
    </recommendedName>
</protein>
<proteinExistence type="predicted"/>
<feature type="non-terminal residue" evidence="7">
    <location>
        <position position="1"/>
    </location>
</feature>
<dbReference type="EMBL" id="BDIP01004791">
    <property type="protein sequence ID" value="GIQ89202.1"/>
    <property type="molecule type" value="Genomic_DNA"/>
</dbReference>
<feature type="transmembrane region" description="Helical" evidence="5">
    <location>
        <begin position="93"/>
        <end position="112"/>
    </location>
</feature>
<keyword evidence="3 5" id="KW-1133">Transmembrane helix</keyword>
<dbReference type="GO" id="GO:0005524">
    <property type="term" value="F:ATP binding"/>
    <property type="evidence" value="ECO:0007669"/>
    <property type="project" value="InterPro"/>
</dbReference>
<evidence type="ECO:0000313" key="7">
    <source>
        <dbReference type="EMBL" id="GIQ89202.1"/>
    </source>
</evidence>
<reference evidence="7 8" key="1">
    <citation type="journal article" date="2018" name="PLoS ONE">
        <title>The draft genome of Kipferlia bialata reveals reductive genome evolution in fornicate parasites.</title>
        <authorList>
            <person name="Tanifuji G."/>
            <person name="Takabayashi S."/>
            <person name="Kume K."/>
            <person name="Takagi M."/>
            <person name="Nakayama T."/>
            <person name="Kamikawa R."/>
            <person name="Inagaki Y."/>
            <person name="Hashimoto T."/>
        </authorList>
    </citation>
    <scope>NUCLEOTIDE SEQUENCE [LARGE SCALE GENOMIC DNA]</scope>
    <source>
        <strain evidence="7">NY0173</strain>
    </source>
</reference>
<evidence type="ECO:0000313" key="8">
    <source>
        <dbReference type="Proteomes" id="UP000265618"/>
    </source>
</evidence>
<keyword evidence="2 5" id="KW-0812">Transmembrane</keyword>
<dbReference type="PANTHER" id="PTHR11384:SF59">
    <property type="entry name" value="LYSOSOMAL COBALAMIN TRANSPORTER ABCD4"/>
    <property type="match status" value="1"/>
</dbReference>
<dbReference type="GO" id="GO:0140359">
    <property type="term" value="F:ABC-type transporter activity"/>
    <property type="evidence" value="ECO:0007669"/>
    <property type="project" value="InterPro"/>
</dbReference>
<evidence type="ECO:0000256" key="2">
    <source>
        <dbReference type="ARBA" id="ARBA00022692"/>
    </source>
</evidence>